<dbReference type="SUPFAM" id="SSF56235">
    <property type="entry name" value="N-terminal nucleophile aminohydrolases (Ntn hydrolases)"/>
    <property type="match status" value="1"/>
</dbReference>
<sequence length="501" mass="55947">MIDKKSYKSQLKAQYLTEFYERNILKKYAADDVDSVNEECGIFGVYSPTNINTYSITQFGLFALQHRGQEACGVSFLKDGNIKTVKKAGLVLDVFKTMEADIEDYQGNAAIGHTRYTTAGDGSRRNIQPLYTYNIYGKPHFSIAHNGNLIEVEGLRKELEAEGLPFLATSDTEVLLRSIQKYSHLDIVEAIQKGTEKIKGAYSVLLLANNQLAAFRDPNGIRPLCMGKLDDAYIFCSETCALDAVGAEFIRDVEPGEIVVVDENGIKSYSLNQPKQKNICAFEYIYFARPDSNIEGNEIYDLRVESGRKLYEQSPVDADLVIGVPDSGIPSAIGYSEASGIPYEPILIKNRYMSRSFIVPSQEMRERVVNLKLNPIKNKIKGKRLVVLDDSIVRGTTSKLLIKILKEAGAKEIHFRSASPPIIAPCYLGIDMPSKSDLISGNKTIKEVEEYLNVDSLDFLTVDNLIDLLGSKQHCFGCFTEKYPVNYSNKESKEVNSLHID</sequence>
<dbReference type="EC" id="2.4.2.14" evidence="7"/>
<name>A0A1I4XAJ0_9FLAO</name>
<evidence type="ECO:0000313" key="14">
    <source>
        <dbReference type="Proteomes" id="UP000199149"/>
    </source>
</evidence>
<feature type="active site" description="Nucleophile" evidence="7 9">
    <location>
        <position position="40"/>
    </location>
</feature>
<dbReference type="CDD" id="cd06223">
    <property type="entry name" value="PRTases_typeI"/>
    <property type="match status" value="1"/>
</dbReference>
<dbReference type="GO" id="GO:0051539">
    <property type="term" value="F:4 iron, 4 sulfur cluster binding"/>
    <property type="evidence" value="ECO:0007669"/>
    <property type="project" value="UniProtKB-KW"/>
</dbReference>
<dbReference type="Pfam" id="PF00156">
    <property type="entry name" value="Pribosyltran"/>
    <property type="match status" value="1"/>
</dbReference>
<dbReference type="Proteomes" id="UP000199149">
    <property type="component" value="Unassembled WGS sequence"/>
</dbReference>
<dbReference type="EMBL" id="FOUZ01000008">
    <property type="protein sequence ID" value="SFN22951.1"/>
    <property type="molecule type" value="Genomic_DNA"/>
</dbReference>
<dbReference type="GO" id="GO:0006189">
    <property type="term" value="P:'de novo' IMP biosynthetic process"/>
    <property type="evidence" value="ECO:0007669"/>
    <property type="project" value="UniProtKB-UniRule"/>
</dbReference>
<dbReference type="InterPro" id="IPR035584">
    <property type="entry name" value="PurF_N"/>
</dbReference>
<protein>
    <recommendedName>
        <fullName evidence="7">Amidophosphoribosyltransferase</fullName>
        <shortName evidence="7">ATase</shortName>
        <ecNumber evidence="7">2.4.2.14</ecNumber>
    </recommendedName>
    <alternativeName>
        <fullName evidence="7">Glutamine phosphoribosylpyrophosphate amidotransferase</fullName>
        <shortName evidence="7">GPATase</shortName>
    </alternativeName>
</protein>
<keyword evidence="14" id="KW-1185">Reference proteome</keyword>
<dbReference type="Gene3D" id="3.60.20.10">
    <property type="entry name" value="Glutamine Phosphoribosylpyrophosphate, subunit 1, domain 1"/>
    <property type="match status" value="1"/>
</dbReference>
<evidence type="ECO:0000256" key="5">
    <source>
        <dbReference type="ARBA" id="ARBA00022755"/>
    </source>
</evidence>
<comment type="similarity">
    <text evidence="2 7 8">In the C-terminal section; belongs to the purine/pyrimidine phosphoribosyltransferase family.</text>
</comment>
<feature type="binding site" evidence="7 10">
    <location>
        <position position="327"/>
    </location>
    <ligand>
        <name>Mg(2+)</name>
        <dbReference type="ChEBI" id="CHEBI:18420"/>
    </ligand>
</feature>
<dbReference type="OrthoDB" id="9801213at2"/>
<dbReference type="NCBIfam" id="TIGR01134">
    <property type="entry name" value="purF"/>
    <property type="match status" value="1"/>
</dbReference>
<dbReference type="UniPathway" id="UPA00074">
    <property type="reaction ID" value="UER00124"/>
</dbReference>
<evidence type="ECO:0000256" key="3">
    <source>
        <dbReference type="ARBA" id="ARBA00022676"/>
    </source>
</evidence>
<keyword evidence="6 7" id="KW-0315">Glutamine amidotransferase</keyword>
<keyword evidence="5 7" id="KW-0658">Purine biosynthesis</keyword>
<dbReference type="InterPro" id="IPR029055">
    <property type="entry name" value="Ntn_hydrolases_N"/>
</dbReference>
<comment type="catalytic activity">
    <reaction evidence="7 8">
        <text>5-phospho-beta-D-ribosylamine + L-glutamate + diphosphate = 5-phospho-alpha-D-ribose 1-diphosphate + L-glutamine + H2O</text>
        <dbReference type="Rhea" id="RHEA:14905"/>
        <dbReference type="ChEBI" id="CHEBI:15377"/>
        <dbReference type="ChEBI" id="CHEBI:29985"/>
        <dbReference type="ChEBI" id="CHEBI:33019"/>
        <dbReference type="ChEBI" id="CHEBI:58017"/>
        <dbReference type="ChEBI" id="CHEBI:58359"/>
        <dbReference type="ChEBI" id="CHEBI:58681"/>
        <dbReference type="EC" id="2.4.2.14"/>
    </reaction>
</comment>
<dbReference type="InterPro" id="IPR000836">
    <property type="entry name" value="PRTase_dom"/>
</dbReference>
<keyword evidence="4 7" id="KW-0808">Transferase</keyword>
<dbReference type="InterPro" id="IPR005854">
    <property type="entry name" value="PurF"/>
</dbReference>
<keyword evidence="3 7" id="KW-0328">Glycosyltransferase</keyword>
<dbReference type="STRING" id="684065.SAMN05421738_108183"/>
<reference evidence="14" key="1">
    <citation type="submission" date="2016-10" db="EMBL/GenBank/DDBJ databases">
        <authorList>
            <person name="Varghese N."/>
            <person name="Submissions S."/>
        </authorList>
    </citation>
    <scope>NUCLEOTIDE SEQUENCE [LARGE SCALE GENOMIC DNA]</scope>
    <source>
        <strain evidence="14">XJ109</strain>
    </source>
</reference>
<dbReference type="GO" id="GO:0004044">
    <property type="term" value="F:amidophosphoribosyltransferase activity"/>
    <property type="evidence" value="ECO:0007669"/>
    <property type="project" value="UniProtKB-UniRule"/>
</dbReference>
<dbReference type="Pfam" id="PF13537">
    <property type="entry name" value="GATase_7"/>
    <property type="match status" value="1"/>
</dbReference>
<keyword evidence="7 10" id="KW-0479">Metal-binding</keyword>
<feature type="binding site" evidence="7 11">
    <location>
        <position position="478"/>
    </location>
    <ligand>
        <name>[4Fe-4S] cluster</name>
        <dbReference type="ChEBI" id="CHEBI:49883"/>
    </ligand>
</feature>
<dbReference type="PIRSF" id="PIRSF000485">
    <property type="entry name" value="Amd_phspho_trans"/>
    <property type="match status" value="1"/>
</dbReference>
<evidence type="ECO:0000256" key="10">
    <source>
        <dbReference type="PIRSR" id="PIRSR000485-2"/>
    </source>
</evidence>
<evidence type="ECO:0000256" key="8">
    <source>
        <dbReference type="PIRNR" id="PIRNR000485"/>
    </source>
</evidence>
<dbReference type="PANTHER" id="PTHR11907">
    <property type="entry name" value="AMIDOPHOSPHORIBOSYLTRANSFERASE"/>
    <property type="match status" value="1"/>
</dbReference>
<dbReference type="Gene3D" id="3.40.50.2020">
    <property type="match status" value="1"/>
</dbReference>
<feature type="binding site" evidence="7 11">
    <location>
        <position position="475"/>
    </location>
    <ligand>
        <name>[4Fe-4S] cluster</name>
        <dbReference type="ChEBI" id="CHEBI:49883"/>
    </ligand>
</feature>
<dbReference type="AlphaFoldDB" id="A0A1I4XAJ0"/>
<dbReference type="GO" id="GO:0009113">
    <property type="term" value="P:purine nucleobase biosynthetic process"/>
    <property type="evidence" value="ECO:0007669"/>
    <property type="project" value="UniProtKB-UniRule"/>
</dbReference>
<dbReference type="PROSITE" id="PS51278">
    <property type="entry name" value="GATASE_TYPE_2"/>
    <property type="match status" value="1"/>
</dbReference>
<proteinExistence type="inferred from homology"/>
<organism evidence="13 14">
    <name type="scientific">Algoriella xinjiangensis</name>
    <dbReference type="NCBI Taxonomy" id="684065"/>
    <lineage>
        <taxon>Bacteria</taxon>
        <taxon>Pseudomonadati</taxon>
        <taxon>Bacteroidota</taxon>
        <taxon>Flavobacteriia</taxon>
        <taxon>Flavobacteriales</taxon>
        <taxon>Weeksellaceae</taxon>
        <taxon>Algoriella</taxon>
    </lineage>
</organism>
<evidence type="ECO:0000259" key="12">
    <source>
        <dbReference type="PROSITE" id="PS51278"/>
    </source>
</evidence>
<comment type="pathway">
    <text evidence="1 7 8">Purine metabolism; IMP biosynthesis via de novo pathway; N(1)-(5-phospho-D-ribosyl)glycinamide from 5-phospho-alpha-D-ribose 1-diphosphate: step 1/2.</text>
</comment>
<evidence type="ECO:0000256" key="1">
    <source>
        <dbReference type="ARBA" id="ARBA00005209"/>
    </source>
</evidence>
<accession>A0A1I4XAJ0</accession>
<evidence type="ECO:0000313" key="13">
    <source>
        <dbReference type="EMBL" id="SFN22951.1"/>
    </source>
</evidence>
<dbReference type="HAMAP" id="MF_01931">
    <property type="entry name" value="PurF"/>
    <property type="match status" value="1"/>
</dbReference>
<evidence type="ECO:0000256" key="11">
    <source>
        <dbReference type="PIRSR" id="PIRSR000485-3"/>
    </source>
</evidence>
<keyword evidence="7 11" id="KW-0411">Iron-sulfur</keyword>
<dbReference type="InterPro" id="IPR029057">
    <property type="entry name" value="PRTase-like"/>
</dbReference>
<feature type="binding site" evidence="7 10">
    <location>
        <position position="389"/>
    </location>
    <ligand>
        <name>Mg(2+)</name>
        <dbReference type="ChEBI" id="CHEBI:18420"/>
    </ligand>
</feature>
<evidence type="ECO:0000256" key="7">
    <source>
        <dbReference type="HAMAP-Rule" id="MF_01931"/>
    </source>
</evidence>
<keyword evidence="7" id="KW-0004">4Fe-4S</keyword>
<feature type="binding site" evidence="7 11">
    <location>
        <position position="280"/>
    </location>
    <ligand>
        <name>[4Fe-4S] cluster</name>
        <dbReference type="ChEBI" id="CHEBI:49883"/>
    </ligand>
</feature>
<evidence type="ECO:0000256" key="9">
    <source>
        <dbReference type="PIRSR" id="PIRSR000485-1"/>
    </source>
</evidence>
<comment type="function">
    <text evidence="7">Catalyzes the formation of phosphoribosylamine from phosphoribosylpyrophosphate (PRPP) and glutamine.</text>
</comment>
<gene>
    <name evidence="7" type="primary">purF</name>
    <name evidence="13" type="ORF">SAMN05421738_108183</name>
</gene>
<evidence type="ECO:0000256" key="2">
    <source>
        <dbReference type="ARBA" id="ARBA00010138"/>
    </source>
</evidence>
<evidence type="ECO:0000256" key="4">
    <source>
        <dbReference type="ARBA" id="ARBA00022679"/>
    </source>
</evidence>
<evidence type="ECO:0000256" key="6">
    <source>
        <dbReference type="ARBA" id="ARBA00022962"/>
    </source>
</evidence>
<feature type="binding site" evidence="7 10">
    <location>
        <position position="390"/>
    </location>
    <ligand>
        <name>Mg(2+)</name>
        <dbReference type="ChEBI" id="CHEBI:18420"/>
    </ligand>
</feature>
<comment type="cofactor">
    <cofactor evidence="7 10">
        <name>Mg(2+)</name>
        <dbReference type="ChEBI" id="CHEBI:18420"/>
    </cofactor>
    <text evidence="7 10">Binds 1 Mg(2+) ion per subunit.</text>
</comment>
<keyword evidence="7 10" id="KW-0460">Magnesium</keyword>
<comment type="cofactor">
    <cofactor evidence="7 11">
        <name>[4Fe-4S] cluster</name>
        <dbReference type="ChEBI" id="CHEBI:49883"/>
    </cofactor>
    <text evidence="7 11">Binds 1 [4Fe-4S] cluster per subunit.</text>
</comment>
<dbReference type="RefSeq" id="WP_092908417.1">
    <property type="nucleotide sequence ID" value="NZ_FOUZ01000008.1"/>
</dbReference>
<dbReference type="CDD" id="cd00715">
    <property type="entry name" value="GPATase_N"/>
    <property type="match status" value="1"/>
</dbReference>
<keyword evidence="7 11" id="KW-0408">Iron</keyword>
<dbReference type="SUPFAM" id="SSF53271">
    <property type="entry name" value="PRTase-like"/>
    <property type="match status" value="1"/>
</dbReference>
<dbReference type="InterPro" id="IPR017932">
    <property type="entry name" value="GATase_2_dom"/>
</dbReference>
<feature type="binding site" evidence="7 11">
    <location>
        <position position="426"/>
    </location>
    <ligand>
        <name>[4Fe-4S] cluster</name>
        <dbReference type="ChEBI" id="CHEBI:49883"/>
    </ligand>
</feature>
<feature type="domain" description="Glutamine amidotransferase type-2" evidence="12">
    <location>
        <begin position="40"/>
        <end position="264"/>
    </location>
</feature>
<dbReference type="GO" id="GO:0000287">
    <property type="term" value="F:magnesium ion binding"/>
    <property type="evidence" value="ECO:0007669"/>
    <property type="project" value="UniProtKB-UniRule"/>
</dbReference>